<dbReference type="BioCyc" id="PSP1104324:GJSN-458-MONOMER"/>
<reference evidence="1 2" key="1">
    <citation type="journal article" date="2012" name="J. Bacteriol.">
        <title>Complete genome sequence of strain 1860, a crenarchaeon of the genus pyrobaculum able to grow with various electron acceptors.</title>
        <authorList>
            <person name="Mardanov A.V."/>
            <person name="Gumerov V.M."/>
            <person name="Slobodkina G.B."/>
            <person name="Beletsky A.V."/>
            <person name="Bonch-Osmolovskaya E.A."/>
            <person name="Ravin N.V."/>
            <person name="Skryabin K.G."/>
        </authorList>
    </citation>
    <scope>NUCLEOTIDE SEQUENCE [LARGE SCALE GENOMIC DNA]</scope>
    <source>
        <strain evidence="1 2">1860</strain>
    </source>
</reference>
<accession>G7VGU0</accession>
<evidence type="ECO:0000313" key="2">
    <source>
        <dbReference type="Proteomes" id="UP000005867"/>
    </source>
</evidence>
<keyword evidence="2" id="KW-1185">Reference proteome</keyword>
<dbReference type="AlphaFoldDB" id="G7VGU0"/>
<dbReference type="Proteomes" id="UP000005867">
    <property type="component" value="Chromosome"/>
</dbReference>
<proteinExistence type="predicted"/>
<name>G7VGU0_9CREN</name>
<gene>
    <name evidence="1" type="ORF">P186_0469</name>
</gene>
<protein>
    <submittedName>
        <fullName evidence="1">Uncharacterized protein</fullName>
    </submittedName>
</protein>
<dbReference type="EMBL" id="CP003098">
    <property type="protein sequence ID" value="AET31923.1"/>
    <property type="molecule type" value="Genomic_DNA"/>
</dbReference>
<dbReference type="HOGENOM" id="CLU_3338617_0_0_2"/>
<organism evidence="1 2">
    <name type="scientific">Pyrobaculum ferrireducens</name>
    <dbReference type="NCBI Taxonomy" id="1104324"/>
    <lineage>
        <taxon>Archaea</taxon>
        <taxon>Thermoproteota</taxon>
        <taxon>Thermoprotei</taxon>
        <taxon>Thermoproteales</taxon>
        <taxon>Thermoproteaceae</taxon>
        <taxon>Pyrobaculum</taxon>
    </lineage>
</organism>
<dbReference type="KEGG" id="pyr:P186_0469"/>
<evidence type="ECO:0000313" key="1">
    <source>
        <dbReference type="EMBL" id="AET31923.1"/>
    </source>
</evidence>
<sequence>MPKSLKTVKEGERSRSLAPRLICFVDIAPQEKVLNVP</sequence>